<dbReference type="Proteomes" id="UP000299102">
    <property type="component" value="Unassembled WGS sequence"/>
</dbReference>
<dbReference type="EMBL" id="BGZK01000004">
    <property type="protein sequence ID" value="GBP00117.1"/>
    <property type="molecule type" value="Genomic_DNA"/>
</dbReference>
<evidence type="ECO:0000256" key="1">
    <source>
        <dbReference type="SAM" id="MobiDB-lite"/>
    </source>
</evidence>
<dbReference type="AlphaFoldDB" id="A0A4C1SFF9"/>
<proteinExistence type="predicted"/>
<organism evidence="2 3">
    <name type="scientific">Eumeta variegata</name>
    <name type="common">Bagworm moth</name>
    <name type="synonym">Eumeta japonica</name>
    <dbReference type="NCBI Taxonomy" id="151549"/>
    <lineage>
        <taxon>Eukaryota</taxon>
        <taxon>Metazoa</taxon>
        <taxon>Ecdysozoa</taxon>
        <taxon>Arthropoda</taxon>
        <taxon>Hexapoda</taxon>
        <taxon>Insecta</taxon>
        <taxon>Pterygota</taxon>
        <taxon>Neoptera</taxon>
        <taxon>Endopterygota</taxon>
        <taxon>Lepidoptera</taxon>
        <taxon>Glossata</taxon>
        <taxon>Ditrysia</taxon>
        <taxon>Tineoidea</taxon>
        <taxon>Psychidae</taxon>
        <taxon>Oiketicinae</taxon>
        <taxon>Eumeta</taxon>
    </lineage>
</organism>
<gene>
    <name evidence="2" type="ORF">EVAR_74407_1</name>
</gene>
<comment type="caution">
    <text evidence="2">The sequence shown here is derived from an EMBL/GenBank/DDBJ whole genome shotgun (WGS) entry which is preliminary data.</text>
</comment>
<accession>A0A4C1SFF9</accession>
<name>A0A4C1SFF9_EUMVA</name>
<reference evidence="2 3" key="1">
    <citation type="journal article" date="2019" name="Commun. Biol.">
        <title>The bagworm genome reveals a unique fibroin gene that provides high tensile strength.</title>
        <authorList>
            <person name="Kono N."/>
            <person name="Nakamura H."/>
            <person name="Ohtoshi R."/>
            <person name="Tomita M."/>
            <person name="Numata K."/>
            <person name="Arakawa K."/>
        </authorList>
    </citation>
    <scope>NUCLEOTIDE SEQUENCE [LARGE SCALE GENOMIC DNA]</scope>
</reference>
<feature type="compositionally biased region" description="Polar residues" evidence="1">
    <location>
        <begin position="43"/>
        <end position="60"/>
    </location>
</feature>
<evidence type="ECO:0000313" key="2">
    <source>
        <dbReference type="EMBL" id="GBP00117.1"/>
    </source>
</evidence>
<protein>
    <submittedName>
        <fullName evidence="2">Uncharacterized protein</fullName>
    </submittedName>
</protein>
<sequence>MWVIEVGVTTIAYMVDPYWLLLLELLTRISVPTATVEVKNKILQESNVPSTTHMDTYQLSQDDEDDNDEGAEKRNPVHTPTTGLPRDFDRTPTTGLRLAAGP</sequence>
<keyword evidence="3" id="KW-1185">Reference proteome</keyword>
<evidence type="ECO:0000313" key="3">
    <source>
        <dbReference type="Proteomes" id="UP000299102"/>
    </source>
</evidence>
<feature type="region of interest" description="Disordered" evidence="1">
    <location>
        <begin position="43"/>
        <end position="102"/>
    </location>
</feature>